<keyword evidence="2" id="KW-0313">Glucose metabolism</keyword>
<protein>
    <submittedName>
        <fullName evidence="3">6-phosphogluconolactonase</fullName>
    </submittedName>
</protein>
<dbReference type="GO" id="GO:0006006">
    <property type="term" value="P:glucose metabolic process"/>
    <property type="evidence" value="ECO:0007669"/>
    <property type="project" value="UniProtKB-KW"/>
</dbReference>
<dbReference type="OrthoDB" id="9790815at2"/>
<evidence type="ECO:0000256" key="2">
    <source>
        <dbReference type="ARBA" id="ARBA00022526"/>
    </source>
</evidence>
<accession>A0A1N6EFM4</accession>
<dbReference type="InterPro" id="IPR050282">
    <property type="entry name" value="Cycloisomerase_2"/>
</dbReference>
<organism evidence="3 4">
    <name type="scientific">Algoriphagus halophilus</name>
    <dbReference type="NCBI Taxonomy" id="226505"/>
    <lineage>
        <taxon>Bacteria</taxon>
        <taxon>Pseudomonadati</taxon>
        <taxon>Bacteroidota</taxon>
        <taxon>Cytophagia</taxon>
        <taxon>Cytophagales</taxon>
        <taxon>Cyclobacteriaceae</taxon>
        <taxon>Algoriphagus</taxon>
    </lineage>
</organism>
<dbReference type="PANTHER" id="PTHR30344">
    <property type="entry name" value="6-PHOSPHOGLUCONOLACTONASE-RELATED"/>
    <property type="match status" value="1"/>
</dbReference>
<sequence length="355" mass="38904">MDQSENIYTFLIGTYTDAADQGINLLKFNPGKDILEVTLLAPDVQNPSFVLGNKEGNFVFALEESAGVKGGEVLSFNLNRTSDSLELVDKVPSFGDHPCYLGLSPNEKHLTVGNYTGGSLSIYEITPEGKLLHQQTIQHHGKGTNPDRQEGPHVHSTVFSPDGSRLLVADLGTNKLYNYKVSPEDEEPLSLVNELSLSAGDGPRHLVFSKDGNTLFLVQEMSAMLEIIGFNNDTFTPKQRLSLLDENFEGAVGAAEVKLSPDGENIYVSNRGDANTISVFKKAQDGTFSRIQNTGSGGLMPRNFNLTHDGKYLLAAHQASNDIVVFERNEENGTLALTNWKVKVHKPVYLFQLPH</sequence>
<keyword evidence="4" id="KW-1185">Reference proteome</keyword>
<proteinExistence type="inferred from homology"/>
<dbReference type="SUPFAM" id="SSF51004">
    <property type="entry name" value="C-terminal (heme d1) domain of cytochrome cd1-nitrite reductase"/>
    <property type="match status" value="1"/>
</dbReference>
<dbReference type="Gene3D" id="2.130.10.10">
    <property type="entry name" value="YVTN repeat-like/Quinoprotein amine dehydrogenase"/>
    <property type="match status" value="1"/>
</dbReference>
<dbReference type="EMBL" id="FSRC01000001">
    <property type="protein sequence ID" value="SIN81819.1"/>
    <property type="molecule type" value="Genomic_DNA"/>
</dbReference>
<dbReference type="InterPro" id="IPR011048">
    <property type="entry name" value="Haem_d1_sf"/>
</dbReference>
<dbReference type="InterPro" id="IPR015943">
    <property type="entry name" value="WD40/YVTN_repeat-like_dom_sf"/>
</dbReference>
<evidence type="ECO:0000313" key="4">
    <source>
        <dbReference type="Proteomes" id="UP000185221"/>
    </source>
</evidence>
<name>A0A1N6EFM4_9BACT</name>
<dbReference type="RefSeq" id="WP_159439220.1">
    <property type="nucleotide sequence ID" value="NZ_FSRC01000001.1"/>
</dbReference>
<dbReference type="PANTHER" id="PTHR30344:SF1">
    <property type="entry name" value="6-PHOSPHOGLUCONOLACTONASE"/>
    <property type="match status" value="1"/>
</dbReference>
<dbReference type="STRING" id="226505.SAMN05444394_2096"/>
<dbReference type="InterPro" id="IPR019405">
    <property type="entry name" value="Lactonase_7-beta_prop"/>
</dbReference>
<keyword evidence="2" id="KW-0119">Carbohydrate metabolism</keyword>
<comment type="similarity">
    <text evidence="1">Belongs to the cycloisomerase 2 family.</text>
</comment>
<dbReference type="GO" id="GO:0017057">
    <property type="term" value="F:6-phosphogluconolactonase activity"/>
    <property type="evidence" value="ECO:0007669"/>
    <property type="project" value="TreeGrafter"/>
</dbReference>
<evidence type="ECO:0000256" key="1">
    <source>
        <dbReference type="ARBA" id="ARBA00005564"/>
    </source>
</evidence>
<reference evidence="4" key="1">
    <citation type="submission" date="2016-11" db="EMBL/GenBank/DDBJ databases">
        <authorList>
            <person name="Varghese N."/>
            <person name="Submissions S."/>
        </authorList>
    </citation>
    <scope>NUCLEOTIDE SEQUENCE [LARGE SCALE GENOMIC DNA]</scope>
    <source>
        <strain evidence="4">DSM 15292</strain>
    </source>
</reference>
<dbReference type="Pfam" id="PF10282">
    <property type="entry name" value="Lactonase"/>
    <property type="match status" value="1"/>
</dbReference>
<dbReference type="AlphaFoldDB" id="A0A1N6EFM4"/>
<dbReference type="Proteomes" id="UP000185221">
    <property type="component" value="Unassembled WGS sequence"/>
</dbReference>
<evidence type="ECO:0000313" key="3">
    <source>
        <dbReference type="EMBL" id="SIN81819.1"/>
    </source>
</evidence>
<gene>
    <name evidence="3" type="ORF">SAMN05444394_2096</name>
</gene>